<comment type="caution">
    <text evidence="2">The sequence shown here is derived from an EMBL/GenBank/DDBJ whole genome shotgun (WGS) entry which is preliminary data.</text>
</comment>
<proteinExistence type="predicted"/>
<dbReference type="EMBL" id="LBVU01000004">
    <property type="protein sequence ID" value="KKQ91765.1"/>
    <property type="molecule type" value="Genomic_DNA"/>
</dbReference>
<reference evidence="2 3" key="1">
    <citation type="journal article" date="2015" name="Nature">
        <title>rRNA introns, odd ribosomes, and small enigmatic genomes across a large radiation of phyla.</title>
        <authorList>
            <person name="Brown C.T."/>
            <person name="Hug L.A."/>
            <person name="Thomas B.C."/>
            <person name="Sharon I."/>
            <person name="Castelle C.J."/>
            <person name="Singh A."/>
            <person name="Wilkins M.J."/>
            <person name="Williams K.H."/>
            <person name="Banfield J.F."/>
        </authorList>
    </citation>
    <scope>NUCLEOTIDE SEQUENCE [LARGE SCALE GENOMIC DNA]</scope>
</reference>
<keyword evidence="1" id="KW-0812">Transmembrane</keyword>
<accession>A0A0G0LUU0</accession>
<feature type="transmembrane region" description="Helical" evidence="1">
    <location>
        <begin position="242"/>
        <end position="260"/>
    </location>
</feature>
<name>A0A0G0LUU0_9BACT</name>
<keyword evidence="1" id="KW-1133">Transmembrane helix</keyword>
<evidence type="ECO:0000256" key="1">
    <source>
        <dbReference type="SAM" id="Phobius"/>
    </source>
</evidence>
<feature type="transmembrane region" description="Helical" evidence="1">
    <location>
        <begin position="159"/>
        <end position="178"/>
    </location>
</feature>
<feature type="transmembrane region" description="Helical" evidence="1">
    <location>
        <begin position="185"/>
        <end position="203"/>
    </location>
</feature>
<dbReference type="STRING" id="1618572.UT17_C0004G0113"/>
<organism evidence="2 3">
    <name type="scientific">Candidatus Woesebacteria bacterium GW2011_GWB1_39_10</name>
    <dbReference type="NCBI Taxonomy" id="1618572"/>
    <lineage>
        <taxon>Bacteria</taxon>
        <taxon>Candidatus Woeseibacteriota</taxon>
    </lineage>
</organism>
<protein>
    <submittedName>
        <fullName evidence="2">Uncharacterized protein</fullName>
    </submittedName>
</protein>
<dbReference type="AlphaFoldDB" id="A0A0G0LUU0"/>
<sequence length="272" mass="30237">MKFFAKSILFIIFVPLFLIGTVAATIKYQLLIPVFWQKNFDQGNVYNNLSQTLKTYTEKQIVKEGGRISDVKILTDLINPTNVKDLIDRNLINILSFANGHAREIIVYIPISKLPKGFIPKDLGINEQTSLTTLLSKFNMPINRNQIQWISVIGRTSSLLSIGSIVMLVICMLLFVILTDVGNRFTFAGVTLLLTGILSFLVWKLTGSFVGSLTTNLKSPAALEKQIVAIVAQPVLTEIAKTWLLVGIAFTIFGIALFFIKKPEWSAKKSGV</sequence>
<keyword evidence="1" id="KW-0472">Membrane</keyword>
<evidence type="ECO:0000313" key="2">
    <source>
        <dbReference type="EMBL" id="KKQ91765.1"/>
    </source>
</evidence>
<dbReference type="Proteomes" id="UP000034774">
    <property type="component" value="Unassembled WGS sequence"/>
</dbReference>
<gene>
    <name evidence="2" type="ORF">UT17_C0004G0113</name>
</gene>
<evidence type="ECO:0000313" key="3">
    <source>
        <dbReference type="Proteomes" id="UP000034774"/>
    </source>
</evidence>